<dbReference type="Gene3D" id="3.40.50.1390">
    <property type="entry name" value="Resolvase, N-terminal catalytic domain"/>
    <property type="match status" value="1"/>
</dbReference>
<dbReference type="PROSITE" id="PS51736">
    <property type="entry name" value="RECOMBINASES_3"/>
    <property type="match status" value="1"/>
</dbReference>
<dbReference type="Pfam" id="PF07508">
    <property type="entry name" value="Recombinase"/>
    <property type="match status" value="1"/>
</dbReference>
<dbReference type="EMBL" id="QSTP01000001">
    <property type="protein sequence ID" value="RGM75025.1"/>
    <property type="molecule type" value="Genomic_DNA"/>
</dbReference>
<dbReference type="PANTHER" id="PTHR30461">
    <property type="entry name" value="DNA-INVERTASE FROM LAMBDOID PROPHAGE"/>
    <property type="match status" value="1"/>
</dbReference>
<dbReference type="SUPFAM" id="SSF53041">
    <property type="entry name" value="Resolvase-like"/>
    <property type="match status" value="1"/>
</dbReference>
<dbReference type="PANTHER" id="PTHR30461:SF23">
    <property type="entry name" value="DNA RECOMBINASE-RELATED"/>
    <property type="match status" value="1"/>
</dbReference>
<dbReference type="PROSITE" id="PS51737">
    <property type="entry name" value="RECOMBINASE_DNA_BIND"/>
    <property type="match status" value="1"/>
</dbReference>
<dbReference type="Proteomes" id="UP000260758">
    <property type="component" value="Unassembled WGS sequence"/>
</dbReference>
<dbReference type="InterPro" id="IPR050639">
    <property type="entry name" value="SSR_resolvase"/>
</dbReference>
<dbReference type="GO" id="GO:0003677">
    <property type="term" value="F:DNA binding"/>
    <property type="evidence" value="ECO:0007669"/>
    <property type="project" value="InterPro"/>
</dbReference>
<dbReference type="GO" id="GO:0000150">
    <property type="term" value="F:DNA strand exchange activity"/>
    <property type="evidence" value="ECO:0007669"/>
    <property type="project" value="InterPro"/>
</dbReference>
<comment type="caution">
    <text evidence="3">The sequence shown here is derived from an EMBL/GenBank/DDBJ whole genome shotgun (WGS) entry which is preliminary data.</text>
</comment>
<dbReference type="InterPro" id="IPR011109">
    <property type="entry name" value="DNA_bind_recombinase_dom"/>
</dbReference>
<gene>
    <name evidence="3" type="ORF">DXB99_00410</name>
</gene>
<protein>
    <submittedName>
        <fullName evidence="3">Recombinase family protein</fullName>
    </submittedName>
</protein>
<accession>A0A3E4YJV0</accession>
<sequence>MARSVTVIPARSQKVRTGHKAVQEKKIRVAAYCRVSTDQEDQLHSFEAQVEYYTKYINEHENYEMAGIYADEGISGTNTKKREQFKKMIADCEGGKIDLVITKSISRFARNTQDCLAYSRKLKNLGIGIIFEKENINTLDSTGELLFTILSSLAQDESRNISENCKWGIRTKFKNGEMHLNTFKFLGYDKDENGKLVINKEQAKTVRRIYRDFLIGINPAQIAKELTEEKVPGCLGQTKWYPSTVTGILKQEKHMGDALLQKTYTADFLTKRQVINNGEIAQVYVKDSHKGIIDKQTWNAVQEEFDRREKFMESHGTDRYSYGADCMPFCEKVFCGECKSLFTRHSWSSRGIVQWQCKNHRKDGKVACTNAYVDNADLENGFVKAFNRLVTDRDKHMERWQQMKSDGTPLEKIRAGQMMEAVGNEPLTRFVPEIAQLVLCEVTVLGAKKYEFFFLEGSRVKVSV</sequence>
<evidence type="ECO:0000313" key="4">
    <source>
        <dbReference type="Proteomes" id="UP000260758"/>
    </source>
</evidence>
<name>A0A3E4YJV0_9FIRM</name>
<feature type="domain" description="Resolvase/invertase-type recombinase catalytic" evidence="1">
    <location>
        <begin position="28"/>
        <end position="176"/>
    </location>
</feature>
<dbReference type="InterPro" id="IPR036162">
    <property type="entry name" value="Resolvase-like_N_sf"/>
</dbReference>
<feature type="domain" description="Recombinase" evidence="2">
    <location>
        <begin position="185"/>
        <end position="311"/>
    </location>
</feature>
<reference evidence="3 4" key="1">
    <citation type="submission" date="2018-08" db="EMBL/GenBank/DDBJ databases">
        <title>A genome reference for cultivated species of the human gut microbiota.</title>
        <authorList>
            <person name="Zou Y."/>
            <person name="Xue W."/>
            <person name="Luo G."/>
        </authorList>
    </citation>
    <scope>NUCLEOTIDE SEQUENCE [LARGE SCALE GENOMIC DNA]</scope>
    <source>
        <strain evidence="3 4">OM07-13</strain>
    </source>
</reference>
<dbReference type="RefSeq" id="WP_117717924.1">
    <property type="nucleotide sequence ID" value="NZ_QSTP01000001.1"/>
</dbReference>
<evidence type="ECO:0000313" key="3">
    <source>
        <dbReference type="EMBL" id="RGM75025.1"/>
    </source>
</evidence>
<dbReference type="Gene3D" id="3.90.1750.20">
    <property type="entry name" value="Putative Large Serine Recombinase, Chain B, Domain 2"/>
    <property type="match status" value="1"/>
</dbReference>
<proteinExistence type="predicted"/>
<dbReference type="Pfam" id="PF13408">
    <property type="entry name" value="Zn_ribbon_recom"/>
    <property type="match status" value="1"/>
</dbReference>
<dbReference type="InterPro" id="IPR025827">
    <property type="entry name" value="Zn_ribbon_recom_dom"/>
</dbReference>
<organism evidence="3 4">
    <name type="scientific">Agathobacter rectalis</name>
    <dbReference type="NCBI Taxonomy" id="39491"/>
    <lineage>
        <taxon>Bacteria</taxon>
        <taxon>Bacillati</taxon>
        <taxon>Bacillota</taxon>
        <taxon>Clostridia</taxon>
        <taxon>Lachnospirales</taxon>
        <taxon>Lachnospiraceae</taxon>
        <taxon>Agathobacter</taxon>
    </lineage>
</organism>
<dbReference type="CDD" id="cd00338">
    <property type="entry name" value="Ser_Recombinase"/>
    <property type="match status" value="1"/>
</dbReference>
<evidence type="ECO:0000259" key="1">
    <source>
        <dbReference type="PROSITE" id="PS51736"/>
    </source>
</evidence>
<dbReference type="InterPro" id="IPR038109">
    <property type="entry name" value="DNA_bind_recomb_sf"/>
</dbReference>
<evidence type="ECO:0000259" key="2">
    <source>
        <dbReference type="PROSITE" id="PS51737"/>
    </source>
</evidence>
<dbReference type="AlphaFoldDB" id="A0A3E4YJV0"/>
<dbReference type="SMART" id="SM00857">
    <property type="entry name" value="Resolvase"/>
    <property type="match status" value="1"/>
</dbReference>
<dbReference type="InterPro" id="IPR006119">
    <property type="entry name" value="Resolv_N"/>
</dbReference>
<dbReference type="Pfam" id="PF00239">
    <property type="entry name" value="Resolvase"/>
    <property type="match status" value="1"/>
</dbReference>